<dbReference type="AlphaFoldDB" id="A0A212JZG3"/>
<gene>
    <name evidence="2" type="ORF">KL86DYS1_30964</name>
</gene>
<accession>A0A212JZG3</accession>
<feature type="region of interest" description="Disordered" evidence="1">
    <location>
        <begin position="1"/>
        <end position="24"/>
    </location>
</feature>
<dbReference type="EMBL" id="FLUM01000003">
    <property type="protein sequence ID" value="SBW04900.1"/>
    <property type="molecule type" value="Genomic_DNA"/>
</dbReference>
<proteinExistence type="predicted"/>
<feature type="compositionally biased region" description="Low complexity" evidence="1">
    <location>
        <begin position="8"/>
        <end position="19"/>
    </location>
</feature>
<reference evidence="2" key="1">
    <citation type="submission" date="2016-04" db="EMBL/GenBank/DDBJ databases">
        <authorList>
            <person name="Evans L.H."/>
            <person name="Alamgir A."/>
            <person name="Owens N."/>
            <person name="Weber N.D."/>
            <person name="Virtaneva K."/>
            <person name="Barbian K."/>
            <person name="Babar A."/>
            <person name="Rosenke K."/>
        </authorList>
    </citation>
    <scope>NUCLEOTIDE SEQUENCE</scope>
    <source>
        <strain evidence="2">86-1</strain>
    </source>
</reference>
<name>A0A212JZG3_9BACT</name>
<evidence type="ECO:0000313" key="2">
    <source>
        <dbReference type="EMBL" id="SBW04900.1"/>
    </source>
</evidence>
<sequence>MKNNRIKNPNTSGNSSNTNAKLDDIPKAVGSDIIAIPETISPPF</sequence>
<organism evidence="2">
    <name type="scientific">uncultured Dysgonomonas sp</name>
    <dbReference type="NCBI Taxonomy" id="206096"/>
    <lineage>
        <taxon>Bacteria</taxon>
        <taxon>Pseudomonadati</taxon>
        <taxon>Bacteroidota</taxon>
        <taxon>Bacteroidia</taxon>
        <taxon>Bacteroidales</taxon>
        <taxon>Dysgonomonadaceae</taxon>
        <taxon>Dysgonomonas</taxon>
        <taxon>environmental samples</taxon>
    </lineage>
</organism>
<protein>
    <submittedName>
        <fullName evidence="2">Uncharacterized protein</fullName>
    </submittedName>
</protein>
<evidence type="ECO:0000256" key="1">
    <source>
        <dbReference type="SAM" id="MobiDB-lite"/>
    </source>
</evidence>